<feature type="compositionally biased region" description="Basic and acidic residues" evidence="5">
    <location>
        <begin position="1800"/>
        <end position="1810"/>
    </location>
</feature>
<dbReference type="Pfam" id="PF07727">
    <property type="entry name" value="RVT_2"/>
    <property type="match status" value="1"/>
</dbReference>
<evidence type="ECO:0000259" key="6">
    <source>
        <dbReference type="PROSITE" id="PS50994"/>
    </source>
</evidence>
<keyword evidence="4" id="KW-0175">Coiled coil</keyword>
<dbReference type="Pfam" id="PF13976">
    <property type="entry name" value="gag_pre-integrs"/>
    <property type="match status" value="1"/>
</dbReference>
<feature type="domain" description="Integrase catalytic" evidence="6">
    <location>
        <begin position="1069"/>
        <end position="1157"/>
    </location>
</feature>
<dbReference type="InterPro" id="IPR025724">
    <property type="entry name" value="GAG-pre-integrase_dom"/>
</dbReference>
<evidence type="ECO:0000313" key="7">
    <source>
        <dbReference type="EMBL" id="GEW36778.1"/>
    </source>
</evidence>
<evidence type="ECO:0000256" key="5">
    <source>
        <dbReference type="SAM" id="MobiDB-lite"/>
    </source>
</evidence>
<comment type="caution">
    <text evidence="7">The sequence shown here is derived from an EMBL/GenBank/DDBJ whole genome shotgun (WGS) entry which is preliminary data.</text>
</comment>
<dbReference type="GO" id="GO:0046872">
    <property type="term" value="F:metal ion binding"/>
    <property type="evidence" value="ECO:0007669"/>
    <property type="project" value="UniProtKB-KW"/>
</dbReference>
<keyword evidence="3" id="KW-0378">Hydrolase</keyword>
<gene>
    <name evidence="7" type="ORF">Tci_208754</name>
</gene>
<dbReference type="InterPro" id="IPR036397">
    <property type="entry name" value="RNaseH_sf"/>
</dbReference>
<dbReference type="InterPro" id="IPR013103">
    <property type="entry name" value="RVT_2"/>
</dbReference>
<feature type="compositionally biased region" description="Basic and acidic residues" evidence="5">
    <location>
        <begin position="210"/>
        <end position="224"/>
    </location>
</feature>
<evidence type="ECO:0000256" key="2">
    <source>
        <dbReference type="ARBA" id="ARBA00022723"/>
    </source>
</evidence>
<evidence type="ECO:0000256" key="3">
    <source>
        <dbReference type="ARBA" id="ARBA00022801"/>
    </source>
</evidence>
<dbReference type="InterPro" id="IPR039537">
    <property type="entry name" value="Retrotran_Ty1/copia-like"/>
</dbReference>
<reference evidence="7" key="1">
    <citation type="journal article" date="2019" name="Sci. Rep.">
        <title>Draft genome of Tanacetum cinerariifolium, the natural source of mosquito coil.</title>
        <authorList>
            <person name="Yamashiro T."/>
            <person name="Shiraishi A."/>
            <person name="Satake H."/>
            <person name="Nakayama K."/>
        </authorList>
    </citation>
    <scope>NUCLEOTIDE SEQUENCE</scope>
</reference>
<dbReference type="GO" id="GO:0008233">
    <property type="term" value="F:peptidase activity"/>
    <property type="evidence" value="ECO:0007669"/>
    <property type="project" value="UniProtKB-KW"/>
</dbReference>
<dbReference type="GO" id="GO:0003676">
    <property type="term" value="F:nucleic acid binding"/>
    <property type="evidence" value="ECO:0007669"/>
    <property type="project" value="InterPro"/>
</dbReference>
<dbReference type="GO" id="GO:0015074">
    <property type="term" value="P:DNA integration"/>
    <property type="evidence" value="ECO:0007669"/>
    <property type="project" value="InterPro"/>
</dbReference>
<dbReference type="InterPro" id="IPR012337">
    <property type="entry name" value="RNaseH-like_sf"/>
</dbReference>
<name>A0A699GUZ7_TANCI</name>
<sequence length="1810" mass="206862">MKIDLNDKTDVLAYHKKLLAETVKEKEDLKTKFENWQNTSKNLSRLLNTQMSANDNFRLGYGGYKYGSILSYENEVLQSVFMNKASDLEDTSVNDIYVDGMHAVDESDSKPSEYASCESDSSVETTTYMLELVENAPKVVCEPKVWTDAPIIKEYELDIDNNSVSNVQEDKEKANFSFTDSVKHVKTSKENVKEIDTPNYSPKIKKHDRNGHTRKDDPNKALKDKGIVDSGCSRHITGNKAHVIDYQEFKGGSIAFRGSNGRIAGKGKIKAGRLDFEDVYYMEELKHYNLFSVSKMCDNKNKVLFTDTDCLVLSPEFKLPNENQVLFKILRQHNMYSFNLKNIDLSRDLACLFAKASINESNKWHRRLGHVNFKNLNKLVKGNLVRGLPSKIFENDHTCVACQKGKQHNVSCKAKTDETTPILKDFIRQVENQFNHKVKTIWSDNEIKFKNNELIEFCGLKGIQKEYSNAITPQQNKVAKRKNRTLTEAGNITMSNSYAALDDESEEDVKNVYDESANLLNSTKTGESLSTFTVVAAWKDFHYRYLEFAARKKKCSVRKPEDVKTIDVVIGKEFIIKEILLWTIDDFPARSSCLGRVAKMGTIKETLAEVNEGALHLGTKQARVYSDLSPKDKERYNADIRDDLKMLLEGSELTKEDRESQLYDDFQHFHQNKEETIHDYYVRFIITVKQNKGLKESNYDQLYAYLKQHEDSEYFKDKMLLMEAQENGVVLDEEQLLFLVGGQDNTVDEDVDELSVQDLELNVDNVLQADECDAFDSDVDEAPTAHTMFMANLSSTHPVYDAASPSYDSDILSEVHDHDNYHDAICEHHEYVKDNAELVVQNNASSVPNDAYMMIINEMHEKPVKCVSMKAQTKVVDASLIVKHVTYKEQVKLYERWAKIELTEREQKIEEQLRIVITDRNIKEENLKKELHSVKMQLNSTINHNKSMVEEFTSLKRDFKQKESKYVEEFFGMKALKEKDVLKINVKALKEQTKASKPPTALMVNTREVHLDYLKHLKESEETLREIVDEARVKRPLDRSLASTFLYTKHSQKHSCYVRDIYSVEFIQEFVNQVLTEFYEKVGIFYQKFVSRTPQQNGVIERRNRTLVEAAWTMLIFSKAQMFLWAEVVATTCYTHNRSLIHIHHNKTLYELVHDKKPDLTFLWVFSALCYPTNDIEDLGKLQPTADIEIFIGYAPSRKAPYVPPTNKELEILFQSMFDEYLKPSRVEKPISLATAVQVPIISASTPSSTTINQDSPSPSHSPSSLKLQPLISHQGVTAGSTIIKENPFATDCVMIIALKWIYKVKLDEYSDVLKNKARLVAKGYRQEEVIDFKESFSPVARIEAIREEVNVSQPEGFVDPDHPTHVYHLKKALYGLKQAPRAWYDILSWFLLTNNFSKGAVDLTFYSLRKQAMQVVKTHKEVRQVVLSSFSQLVIKKQKSTAISTTEAEYIAMSGCCSDTLDKLANIFTKALPRERFDFLLSRLEQRLAKKNELKAIETLLMALLDKHQLKFNIHKDAKSLMEAIKKSINEYVSAVPSVSTASSKALVSTLLNVDKLSGAVIYSFFASKSNSPQLDNEDLKQIDANDLEEMDLKWQMSMLTMRARRNKDTPRRTVPVEVSTFNALVSQCDGVSNYDWSFWADEEPTNYALMALTSSGSSSSSGSDNETSSKNLSKLLESQITNKTSLGYDSQVFNSQVFDYDELNGYESDDSVHTSPVNDRYKIGEGYHVVPPPYTRTFMPPKPNLVFNDAPLTSETIPNVVNVEFSNNKPIKEMSKTLRPDAPIIEDLTSDSEDESEPESKQKEPNFV</sequence>
<dbReference type="EMBL" id="BKCJ010055483">
    <property type="protein sequence ID" value="GEW36778.1"/>
    <property type="molecule type" value="Genomic_DNA"/>
</dbReference>
<feature type="region of interest" description="Disordered" evidence="5">
    <location>
        <begin position="1774"/>
        <end position="1810"/>
    </location>
</feature>
<dbReference type="Pfam" id="PF22936">
    <property type="entry name" value="Pol_BBD"/>
    <property type="match status" value="1"/>
</dbReference>
<evidence type="ECO:0000256" key="4">
    <source>
        <dbReference type="SAM" id="Coils"/>
    </source>
</evidence>
<dbReference type="InterPro" id="IPR001584">
    <property type="entry name" value="Integrase_cat-core"/>
</dbReference>
<dbReference type="InterPro" id="IPR054722">
    <property type="entry name" value="PolX-like_BBD"/>
</dbReference>
<feature type="coiled-coil region" evidence="4">
    <location>
        <begin position="19"/>
        <end position="46"/>
    </location>
</feature>
<dbReference type="GO" id="GO:0006508">
    <property type="term" value="P:proteolysis"/>
    <property type="evidence" value="ECO:0007669"/>
    <property type="project" value="UniProtKB-KW"/>
</dbReference>
<dbReference type="Gene3D" id="3.30.420.10">
    <property type="entry name" value="Ribonuclease H-like superfamily/Ribonuclease H"/>
    <property type="match status" value="2"/>
</dbReference>
<protein>
    <submittedName>
        <fullName evidence="7">Ribonuclease H-like domain-containing protein</fullName>
    </submittedName>
</protein>
<keyword evidence="2" id="KW-0479">Metal-binding</keyword>
<evidence type="ECO:0000256" key="1">
    <source>
        <dbReference type="ARBA" id="ARBA00022670"/>
    </source>
</evidence>
<proteinExistence type="predicted"/>
<dbReference type="PANTHER" id="PTHR42648:SF32">
    <property type="entry name" value="RIBONUCLEASE H-LIKE DOMAIN, GAG-PRE-INTEGRASE DOMAIN PROTEIN-RELATED"/>
    <property type="match status" value="1"/>
</dbReference>
<dbReference type="PROSITE" id="PS50994">
    <property type="entry name" value="INTEGRASE"/>
    <property type="match status" value="2"/>
</dbReference>
<feature type="region of interest" description="Disordered" evidence="5">
    <location>
        <begin position="196"/>
        <end position="224"/>
    </location>
</feature>
<organism evidence="7">
    <name type="scientific">Tanacetum cinerariifolium</name>
    <name type="common">Dalmatian daisy</name>
    <name type="synonym">Chrysanthemum cinerariifolium</name>
    <dbReference type="NCBI Taxonomy" id="118510"/>
    <lineage>
        <taxon>Eukaryota</taxon>
        <taxon>Viridiplantae</taxon>
        <taxon>Streptophyta</taxon>
        <taxon>Embryophyta</taxon>
        <taxon>Tracheophyta</taxon>
        <taxon>Spermatophyta</taxon>
        <taxon>Magnoliopsida</taxon>
        <taxon>eudicotyledons</taxon>
        <taxon>Gunneridae</taxon>
        <taxon>Pentapetalae</taxon>
        <taxon>asterids</taxon>
        <taxon>campanulids</taxon>
        <taxon>Asterales</taxon>
        <taxon>Asteraceae</taxon>
        <taxon>Asteroideae</taxon>
        <taxon>Anthemideae</taxon>
        <taxon>Anthemidinae</taxon>
        <taxon>Tanacetum</taxon>
    </lineage>
</organism>
<feature type="region of interest" description="Disordered" evidence="5">
    <location>
        <begin position="1246"/>
        <end position="1265"/>
    </location>
</feature>
<feature type="domain" description="Integrase catalytic" evidence="6">
    <location>
        <begin position="414"/>
        <end position="542"/>
    </location>
</feature>
<accession>A0A699GUZ7</accession>
<dbReference type="PANTHER" id="PTHR42648">
    <property type="entry name" value="TRANSPOSASE, PUTATIVE-RELATED"/>
    <property type="match status" value="1"/>
</dbReference>
<keyword evidence="1" id="KW-0645">Protease</keyword>
<dbReference type="SUPFAM" id="SSF53098">
    <property type="entry name" value="Ribonuclease H-like"/>
    <property type="match status" value="2"/>
</dbReference>
<feature type="compositionally biased region" description="Acidic residues" evidence="5">
    <location>
        <begin position="1790"/>
        <end position="1799"/>
    </location>
</feature>